<evidence type="ECO:0000259" key="2">
    <source>
        <dbReference type="Pfam" id="PF00437"/>
    </source>
</evidence>
<dbReference type="SUPFAM" id="SSF52540">
    <property type="entry name" value="P-loop containing nucleoside triphosphate hydrolases"/>
    <property type="match status" value="1"/>
</dbReference>
<evidence type="ECO:0000313" key="4">
    <source>
        <dbReference type="Proteomes" id="UP000509301"/>
    </source>
</evidence>
<protein>
    <submittedName>
        <fullName evidence="3">Type II/IV secretion system ATPase subunit</fullName>
    </submittedName>
</protein>
<dbReference type="GO" id="GO:0016887">
    <property type="term" value="F:ATP hydrolysis activity"/>
    <property type="evidence" value="ECO:0007669"/>
    <property type="project" value="InterPro"/>
</dbReference>
<dbReference type="InterPro" id="IPR001482">
    <property type="entry name" value="T2SS/T4SS_dom"/>
</dbReference>
<dbReference type="AlphaFoldDB" id="A0A6N0NWH0"/>
<feature type="domain" description="Bacterial type II secretion system protein E" evidence="2">
    <location>
        <begin position="148"/>
        <end position="342"/>
    </location>
</feature>
<dbReference type="RefSeq" id="WP_174629910.1">
    <property type="nucleotide sequence ID" value="NZ_CP049074.1"/>
</dbReference>
<dbReference type="CDD" id="cd01130">
    <property type="entry name" value="VirB11-like_ATPase"/>
    <property type="match status" value="1"/>
</dbReference>
<keyword evidence="4" id="KW-1185">Reference proteome</keyword>
<proteinExistence type="inferred from homology"/>
<evidence type="ECO:0000256" key="1">
    <source>
        <dbReference type="ARBA" id="ARBA00006611"/>
    </source>
</evidence>
<dbReference type="OrthoDB" id="33500at2157"/>
<gene>
    <name evidence="3" type="ORF">GWK48_04195</name>
</gene>
<evidence type="ECO:0000313" key="3">
    <source>
        <dbReference type="EMBL" id="QKQ99697.1"/>
    </source>
</evidence>
<dbReference type="GeneID" id="55641122"/>
<comment type="similarity">
    <text evidence="1">Belongs to the GSP E family.</text>
</comment>
<name>A0A6N0NWH0_9CREN</name>
<dbReference type="Gene3D" id="3.40.50.300">
    <property type="entry name" value="P-loop containing nucleotide triphosphate hydrolases"/>
    <property type="match status" value="1"/>
</dbReference>
<dbReference type="Pfam" id="PF00437">
    <property type="entry name" value="T2SSE"/>
    <property type="match status" value="1"/>
</dbReference>
<accession>A0A6N0NWH0</accession>
<dbReference type="InterPro" id="IPR027417">
    <property type="entry name" value="P-loop_NTPase"/>
</dbReference>
<organism evidence="3 4">
    <name type="scientific">Metallosphaera tengchongensis</name>
    <dbReference type="NCBI Taxonomy" id="1532350"/>
    <lineage>
        <taxon>Archaea</taxon>
        <taxon>Thermoproteota</taxon>
        <taxon>Thermoprotei</taxon>
        <taxon>Sulfolobales</taxon>
        <taxon>Sulfolobaceae</taxon>
        <taxon>Metallosphaera</taxon>
    </lineage>
</organism>
<dbReference type="PANTHER" id="PTHR30486:SF6">
    <property type="entry name" value="TYPE IV PILUS RETRACTATION ATPASE PILT"/>
    <property type="match status" value="1"/>
</dbReference>
<dbReference type="Proteomes" id="UP000509301">
    <property type="component" value="Chromosome"/>
</dbReference>
<dbReference type="Gene3D" id="3.30.450.380">
    <property type="match status" value="1"/>
</dbReference>
<dbReference type="InterPro" id="IPR050921">
    <property type="entry name" value="T4SS_GSP_E_ATPase"/>
</dbReference>
<sequence length="475" mass="54439">MRTVVEEYYILGNKVSIIDDDGRGLYIIEEPKVLDEERDIINRVLDEVFLSSNAAGDIENKFHEIIKKRNINQDTAEKIENILKKRLFFEQITIPLLDPDVEEIECTGPNFPLTVIHRKHSKYLRLYTNIILGKEEDIIKIIEKLAIKSNKSVNIARPYMEFSLPEGHRVAATISNEISSPGSTFDIRKFPLSPISLVKLIMSGSISVEAASYLWFLLDYRPFFLVVGSTGSGKTTFLNALLNFTNPDSKILSIEDTPELNLAGKNWIRFFTRSTGTNSYDVTLNDLSRLALRYRPDYLIIGEVRGKEIETLIHASASGHASLSTFHGGRPSDVVTRIISLLPKEQALMFLNNIWGFIMVGRRVDDSGRVVKAVSSIYETVRVDNRTKFKKVIWWSNRQKRYEPVDISFIIKNSIKIRYLSQLYEIDIKDIINNLELRVNFLKNLLLNNIVDNQSIQKFIGDFYRKGDIHVQTSI</sequence>
<dbReference type="KEGG" id="mten:GWK48_04195"/>
<dbReference type="EMBL" id="CP049074">
    <property type="protein sequence ID" value="QKQ99697.1"/>
    <property type="molecule type" value="Genomic_DNA"/>
</dbReference>
<reference evidence="3 4" key="1">
    <citation type="submission" date="2020-02" db="EMBL/GenBank/DDBJ databases">
        <title>Comparative genome analysis reveals the metabolism and evolution of the thermophilic archaeal genus Metallosphaera.</title>
        <authorList>
            <person name="Jiang C."/>
        </authorList>
    </citation>
    <scope>NUCLEOTIDE SEQUENCE [LARGE SCALE GENOMIC DNA]</scope>
    <source>
        <strain evidence="3 4">Ric-A</strain>
    </source>
</reference>
<dbReference type="PANTHER" id="PTHR30486">
    <property type="entry name" value="TWITCHING MOTILITY PROTEIN PILT"/>
    <property type="match status" value="1"/>
</dbReference>